<dbReference type="CDD" id="cd00143">
    <property type="entry name" value="PP2Cc"/>
    <property type="match status" value="1"/>
</dbReference>
<proteinExistence type="predicted"/>
<evidence type="ECO:0000313" key="3">
    <source>
        <dbReference type="Proteomes" id="UP000823910"/>
    </source>
</evidence>
<protein>
    <submittedName>
        <fullName evidence="2">Serine/threonine-protein phosphatase</fullName>
    </submittedName>
</protein>
<evidence type="ECO:0000313" key="2">
    <source>
        <dbReference type="EMBL" id="HJC06971.1"/>
    </source>
</evidence>
<dbReference type="PROSITE" id="PS51746">
    <property type="entry name" value="PPM_2"/>
    <property type="match status" value="1"/>
</dbReference>
<dbReference type="AlphaFoldDB" id="A0A9D2N3M3"/>
<sequence>MMAKLSFYSYTNKGGRPNNEDSIRGGMENGRGVFVLADGLGGHSLGEVASSIAAETVLDGCFAASQLDGRTMEEQLKEANRQVLKGQELPGQEDMKTTAVALAIEGDTAYWAHVGDSRLYHFSGGELAGVTRDHSVTYMKYLGGEISYMDVYHDDDRASLLRVLGRASCQPEAGEAEVIPGDAFLLCSDGFWEFVYNEEMQADLLKAETPVQWVRLMLLRHIRRTPPGNDNFSAIAVFVEEEHV</sequence>
<dbReference type="EMBL" id="DWWT01000066">
    <property type="protein sequence ID" value="HJC06971.1"/>
    <property type="molecule type" value="Genomic_DNA"/>
</dbReference>
<dbReference type="Pfam" id="PF13672">
    <property type="entry name" value="PP2C_2"/>
    <property type="match status" value="1"/>
</dbReference>
<dbReference type="Gene3D" id="3.60.40.10">
    <property type="entry name" value="PPM-type phosphatase domain"/>
    <property type="match status" value="1"/>
</dbReference>
<feature type="domain" description="PPM-type phosphatase" evidence="1">
    <location>
        <begin position="6"/>
        <end position="239"/>
    </location>
</feature>
<reference evidence="2" key="1">
    <citation type="journal article" date="2021" name="PeerJ">
        <title>Extensive microbial diversity within the chicken gut microbiome revealed by metagenomics and culture.</title>
        <authorList>
            <person name="Gilroy R."/>
            <person name="Ravi A."/>
            <person name="Getino M."/>
            <person name="Pursley I."/>
            <person name="Horton D.L."/>
            <person name="Alikhan N.F."/>
            <person name="Baker D."/>
            <person name="Gharbi K."/>
            <person name="Hall N."/>
            <person name="Watson M."/>
            <person name="Adriaenssens E.M."/>
            <person name="Foster-Nyarko E."/>
            <person name="Jarju S."/>
            <person name="Secka A."/>
            <person name="Antonio M."/>
            <person name="Oren A."/>
            <person name="Chaudhuri R.R."/>
            <person name="La Ragione R."/>
            <person name="Hildebrand F."/>
            <person name="Pallen M.J."/>
        </authorList>
    </citation>
    <scope>NUCLEOTIDE SEQUENCE</scope>
    <source>
        <strain evidence="2">CHK180-15479</strain>
    </source>
</reference>
<evidence type="ECO:0000259" key="1">
    <source>
        <dbReference type="PROSITE" id="PS51746"/>
    </source>
</evidence>
<dbReference type="SUPFAM" id="SSF81606">
    <property type="entry name" value="PP2C-like"/>
    <property type="match status" value="1"/>
</dbReference>
<name>A0A9D2N3M3_9FIRM</name>
<accession>A0A9D2N3M3</accession>
<gene>
    <name evidence="2" type="ORF">H9704_12630</name>
</gene>
<dbReference type="InterPro" id="IPR001932">
    <property type="entry name" value="PPM-type_phosphatase-like_dom"/>
</dbReference>
<dbReference type="SMART" id="SM00332">
    <property type="entry name" value="PP2Cc"/>
    <property type="match status" value="1"/>
</dbReference>
<dbReference type="Proteomes" id="UP000823910">
    <property type="component" value="Unassembled WGS sequence"/>
</dbReference>
<comment type="caution">
    <text evidence="2">The sequence shown here is derived from an EMBL/GenBank/DDBJ whole genome shotgun (WGS) entry which is preliminary data.</text>
</comment>
<organism evidence="2 3">
    <name type="scientific">Candidatus Enterocloster excrementipullorum</name>
    <dbReference type="NCBI Taxonomy" id="2838559"/>
    <lineage>
        <taxon>Bacteria</taxon>
        <taxon>Bacillati</taxon>
        <taxon>Bacillota</taxon>
        <taxon>Clostridia</taxon>
        <taxon>Lachnospirales</taxon>
        <taxon>Lachnospiraceae</taxon>
        <taxon>Enterocloster</taxon>
    </lineage>
</organism>
<dbReference type="InterPro" id="IPR036457">
    <property type="entry name" value="PPM-type-like_dom_sf"/>
</dbReference>
<reference evidence="2" key="2">
    <citation type="submission" date="2021-04" db="EMBL/GenBank/DDBJ databases">
        <authorList>
            <person name="Gilroy R."/>
        </authorList>
    </citation>
    <scope>NUCLEOTIDE SEQUENCE</scope>
    <source>
        <strain evidence="2">CHK180-15479</strain>
    </source>
</reference>
<dbReference type="SMART" id="SM00331">
    <property type="entry name" value="PP2C_SIG"/>
    <property type="match status" value="1"/>
</dbReference>